<accession>G9D5D0</accession>
<sequence length="215" mass="25551">MEHFNLGSFLRRKREEKGLTTRDLGKKIGYSYSYIAGVEKGHKVNPSVAFLENYIYAISKNIHEISQIKEEISKGTKGKYYPDFLNVKKNSAQEIESNQSMIKAILNESSPNVMFYEENGLIIDKYFKLPMNDVAFHLNDKYNEKYFRKIKMTDEDRKYIYNLINEYFIRKVEIQLQEIKHNKRNKNIDGEVADNYIKEYEELIKKLNDPNDLKY</sequence>
<organism evidence="1">
    <name type="scientific">Staphylococcus epidermidis</name>
    <dbReference type="NCBI Taxonomy" id="1282"/>
    <lineage>
        <taxon>Bacteria</taxon>
        <taxon>Bacillati</taxon>
        <taxon>Bacillota</taxon>
        <taxon>Bacilli</taxon>
        <taxon>Bacillales</taxon>
        <taxon>Staphylococcaceae</taxon>
        <taxon>Staphylococcus</taxon>
    </lineage>
</organism>
<reference evidence="1" key="1">
    <citation type="journal article" date="2011" name="Antimicrob. Agents Chemother.">
        <title>Identification of fusB-Mediated Fusidic Acid Resistance Islands in Staphylococcus epidermidis Isolates.</title>
        <authorList>
            <person name="Chen H.J."/>
            <person name="Tsai J.C."/>
            <person name="Hung W.C."/>
            <person name="Tseng S.P."/>
            <person name="Hsueh P.R."/>
            <person name="Teng L.J."/>
        </authorList>
    </citation>
    <scope>NUCLEOTIDE SEQUENCE</scope>
    <source>
        <strain evidence="1">NTUH-5907</strain>
    </source>
</reference>
<dbReference type="AlphaFoldDB" id="G9D5D0"/>
<reference evidence="1" key="2">
    <citation type="submission" date="2011-04" db="EMBL/GenBank/DDBJ databases">
        <authorList>
            <person name="Teng L.-J."/>
            <person name="Chen H.-J."/>
        </authorList>
    </citation>
    <scope>NUCLEOTIDE SEQUENCE</scope>
    <source>
        <strain evidence="1">NTUH-5907</strain>
    </source>
</reference>
<dbReference type="Gene3D" id="1.10.260.40">
    <property type="entry name" value="lambda repressor-like DNA-binding domains"/>
    <property type="match status" value="1"/>
</dbReference>
<dbReference type="InterPro" id="IPR010982">
    <property type="entry name" value="Lambda_DNA-bd_dom_sf"/>
</dbReference>
<dbReference type="GO" id="GO:0003677">
    <property type="term" value="F:DNA binding"/>
    <property type="evidence" value="ECO:0007669"/>
    <property type="project" value="InterPro"/>
</dbReference>
<dbReference type="RefSeq" id="WP_012094964.1">
    <property type="nucleotide sequence ID" value="NZ_CAJUVF010000007.1"/>
</dbReference>
<protein>
    <submittedName>
        <fullName evidence="1">Putative transcriptional regulator</fullName>
    </submittedName>
</protein>
<dbReference type="Pfam" id="PF13560">
    <property type="entry name" value="HTH_31"/>
    <property type="match status" value="1"/>
</dbReference>
<name>G9D5D0_STAEP</name>
<dbReference type="PROSITE" id="PS50943">
    <property type="entry name" value="HTH_CROC1"/>
    <property type="match status" value="1"/>
</dbReference>
<dbReference type="InterPro" id="IPR001387">
    <property type="entry name" value="Cro/C1-type_HTH"/>
</dbReference>
<dbReference type="CDD" id="cd00093">
    <property type="entry name" value="HTH_XRE"/>
    <property type="match status" value="1"/>
</dbReference>
<dbReference type="SMART" id="SM00530">
    <property type="entry name" value="HTH_XRE"/>
    <property type="match status" value="1"/>
</dbReference>
<dbReference type="EMBL" id="JF777506">
    <property type="protein sequence ID" value="AEU08364.1"/>
    <property type="molecule type" value="Genomic_DNA"/>
</dbReference>
<dbReference type="SUPFAM" id="SSF47413">
    <property type="entry name" value="lambda repressor-like DNA-binding domains"/>
    <property type="match status" value="1"/>
</dbReference>
<proteinExistence type="predicted"/>
<evidence type="ECO:0000313" key="1">
    <source>
        <dbReference type="EMBL" id="AEU08364.1"/>
    </source>
</evidence>